<gene>
    <name evidence="2" type="ORF">BpHYR1_037636</name>
</gene>
<dbReference type="Proteomes" id="UP000276133">
    <property type="component" value="Unassembled WGS sequence"/>
</dbReference>
<dbReference type="EMBL" id="REGN01012343">
    <property type="protein sequence ID" value="RMZ95750.1"/>
    <property type="molecule type" value="Genomic_DNA"/>
</dbReference>
<name>A0A3M7PAE5_BRAPC</name>
<evidence type="ECO:0000256" key="1">
    <source>
        <dbReference type="SAM" id="Phobius"/>
    </source>
</evidence>
<comment type="caution">
    <text evidence="2">The sequence shown here is derived from an EMBL/GenBank/DDBJ whole genome shotgun (WGS) entry which is preliminary data.</text>
</comment>
<evidence type="ECO:0000313" key="3">
    <source>
        <dbReference type="Proteomes" id="UP000276133"/>
    </source>
</evidence>
<keyword evidence="1" id="KW-0472">Membrane</keyword>
<protein>
    <submittedName>
        <fullName evidence="2">Uncharacterized protein</fullName>
    </submittedName>
</protein>
<keyword evidence="1" id="KW-0812">Transmembrane</keyword>
<feature type="transmembrane region" description="Helical" evidence="1">
    <location>
        <begin position="20"/>
        <end position="41"/>
    </location>
</feature>
<organism evidence="2 3">
    <name type="scientific">Brachionus plicatilis</name>
    <name type="common">Marine rotifer</name>
    <name type="synonym">Brachionus muelleri</name>
    <dbReference type="NCBI Taxonomy" id="10195"/>
    <lineage>
        <taxon>Eukaryota</taxon>
        <taxon>Metazoa</taxon>
        <taxon>Spiralia</taxon>
        <taxon>Gnathifera</taxon>
        <taxon>Rotifera</taxon>
        <taxon>Eurotatoria</taxon>
        <taxon>Monogononta</taxon>
        <taxon>Pseudotrocha</taxon>
        <taxon>Ploima</taxon>
        <taxon>Brachionidae</taxon>
        <taxon>Brachionus</taxon>
    </lineage>
</organism>
<sequence>MGQAPYWRWYSDHFRCTTSITFFTTTMPCPIFIVSYFKIYITSETKTDPFSKIILYSRFFSIGKHFACKSTWQRFSLLDTNRYDMITEENISLISNPKNINEKILLLKKIAEERNIGPFLTIDSFKIELKIHRKDDKRISNENKL</sequence>
<keyword evidence="3" id="KW-1185">Reference proteome</keyword>
<reference evidence="2 3" key="1">
    <citation type="journal article" date="2018" name="Sci. Rep.">
        <title>Genomic signatures of local adaptation to the degree of environmental predictability in rotifers.</title>
        <authorList>
            <person name="Franch-Gras L."/>
            <person name="Hahn C."/>
            <person name="Garcia-Roger E.M."/>
            <person name="Carmona M.J."/>
            <person name="Serra M."/>
            <person name="Gomez A."/>
        </authorList>
    </citation>
    <scope>NUCLEOTIDE SEQUENCE [LARGE SCALE GENOMIC DNA]</scope>
    <source>
        <strain evidence="2">HYR1</strain>
    </source>
</reference>
<proteinExistence type="predicted"/>
<keyword evidence="1" id="KW-1133">Transmembrane helix</keyword>
<evidence type="ECO:0000313" key="2">
    <source>
        <dbReference type="EMBL" id="RMZ95750.1"/>
    </source>
</evidence>
<dbReference type="AlphaFoldDB" id="A0A3M7PAE5"/>
<accession>A0A3M7PAE5</accession>